<protein>
    <recommendedName>
        <fullName evidence="2">Fungal-type protein kinase domain-containing protein</fullName>
    </recommendedName>
</protein>
<name>A0A5M3MPU8_CONPW</name>
<evidence type="ECO:0000256" key="1">
    <source>
        <dbReference type="SAM" id="MobiDB-lite"/>
    </source>
</evidence>
<dbReference type="Gene3D" id="1.10.510.10">
    <property type="entry name" value="Transferase(Phosphotransferase) domain 1"/>
    <property type="match status" value="1"/>
</dbReference>
<evidence type="ECO:0000259" key="2">
    <source>
        <dbReference type="Pfam" id="PF17667"/>
    </source>
</evidence>
<dbReference type="Proteomes" id="UP000053558">
    <property type="component" value="Unassembled WGS sequence"/>
</dbReference>
<dbReference type="InterPro" id="IPR011009">
    <property type="entry name" value="Kinase-like_dom_sf"/>
</dbReference>
<gene>
    <name evidence="3" type="ORF">CONPUDRAFT_165309</name>
</gene>
<dbReference type="KEGG" id="cput:CONPUDRAFT_165309"/>
<dbReference type="PANTHER" id="PTHR38248">
    <property type="entry name" value="FUNK1 6"/>
    <property type="match status" value="1"/>
</dbReference>
<feature type="domain" description="Fungal-type protein kinase" evidence="2">
    <location>
        <begin position="183"/>
        <end position="645"/>
    </location>
</feature>
<dbReference type="OMA" id="ITHICEC"/>
<comment type="caution">
    <text evidence="3">The sequence shown here is derived from an EMBL/GenBank/DDBJ whole genome shotgun (WGS) entry which is preliminary data.</text>
</comment>
<dbReference type="SUPFAM" id="SSF56112">
    <property type="entry name" value="Protein kinase-like (PK-like)"/>
    <property type="match status" value="1"/>
</dbReference>
<feature type="region of interest" description="Disordered" evidence="1">
    <location>
        <begin position="782"/>
        <end position="806"/>
    </location>
</feature>
<dbReference type="RefSeq" id="XP_007768511.1">
    <property type="nucleotide sequence ID" value="XM_007770321.1"/>
</dbReference>
<dbReference type="AlphaFoldDB" id="A0A5M3MPU8"/>
<evidence type="ECO:0000313" key="3">
    <source>
        <dbReference type="EMBL" id="EIW81087.1"/>
    </source>
</evidence>
<dbReference type="PANTHER" id="PTHR38248:SF2">
    <property type="entry name" value="FUNK1 11"/>
    <property type="match status" value="1"/>
</dbReference>
<evidence type="ECO:0000313" key="4">
    <source>
        <dbReference type="Proteomes" id="UP000053558"/>
    </source>
</evidence>
<sequence length="821" mass="94205">MPKPARHETARINHAEEISQDSLTELRQEICDILEESLTTCEISAWFDWYAPSCRVKWDDDFLERVERKMRETGRLSDSGWSAVLTATEDHETEASNTFKYMADIAAGVAEEAMEINSEVGPTAIIKPTPDNVGSISEVDAFKFKPDIRAVLPFPNERLDPRFIRCSGRICKQKNTPEYKEGERLSSINTSDTVVVGAVKKGGEAADVRDNELELCGGATELLYNDPCRRFVNGFTIEGSFMRVWRFERSHACVSSDFNFHKEPRLFILFLLYLTFSPHMDLGFDPTVVRYTARVPKEGIQNADPKNPSHYEIVISYRYQVQDKYYLTIGHPISESSAWSIASRSTRVWLVREIFFGKDGEFEEGKETFILKDAYPYDDAVLEKDIKDNIIQQLSKLDKQQTPPTNYAKKAEAYFMTYVYDELVKLPDENESMWSLDDLTTYTPVTEPICFTPVEKVDSLASVEDGDVIVFVARESQRSSTCPESQRQAIRDAQKPNPKVARQQKELNYHRRKHVRTIHKEVCQSIYELPDWHTLIRCLIDIIEGLNLLRLAGWVHRDISGGNCLWHMDGERGKIADLEYAMPYDRSGEHVDELMTGTPEFMAAEYQDREYFHNVEVADQSELEEVPFTFNFYHDLEPIFWIYAWSLFYRPPSQCFVDIGIPMPVIEQLKRSAKKWFDCSIGGNNSRLVTIQGARRAGMTSSLRGVYTPETSCSVLLGGLEVVKPLSTAYRDLEGTPLQLITDQHTRWRPAQFSEVPYREMQNKLRHVLDALNDHELDVYVRPLSDKNTHPRDAIDDGHKDDDGPLAEKRAKIQVHAQVSQ</sequence>
<organism evidence="3 4">
    <name type="scientific">Coniophora puteana (strain RWD-64-598)</name>
    <name type="common">Brown rot fungus</name>
    <dbReference type="NCBI Taxonomy" id="741705"/>
    <lineage>
        <taxon>Eukaryota</taxon>
        <taxon>Fungi</taxon>
        <taxon>Dikarya</taxon>
        <taxon>Basidiomycota</taxon>
        <taxon>Agaricomycotina</taxon>
        <taxon>Agaricomycetes</taxon>
        <taxon>Agaricomycetidae</taxon>
        <taxon>Boletales</taxon>
        <taxon>Coniophorineae</taxon>
        <taxon>Coniophoraceae</taxon>
        <taxon>Coniophora</taxon>
    </lineage>
</organism>
<dbReference type="InterPro" id="IPR040976">
    <property type="entry name" value="Pkinase_fungal"/>
</dbReference>
<accession>A0A5M3MPU8</accession>
<proteinExistence type="predicted"/>
<dbReference type="GeneID" id="19205284"/>
<dbReference type="Pfam" id="PF17667">
    <property type="entry name" value="Pkinase_fungal"/>
    <property type="match status" value="1"/>
</dbReference>
<keyword evidence="4" id="KW-1185">Reference proteome</keyword>
<reference evidence="4" key="1">
    <citation type="journal article" date="2012" name="Science">
        <title>The Paleozoic origin of enzymatic lignin decomposition reconstructed from 31 fungal genomes.</title>
        <authorList>
            <person name="Floudas D."/>
            <person name="Binder M."/>
            <person name="Riley R."/>
            <person name="Barry K."/>
            <person name="Blanchette R.A."/>
            <person name="Henrissat B."/>
            <person name="Martinez A.T."/>
            <person name="Otillar R."/>
            <person name="Spatafora J.W."/>
            <person name="Yadav J.S."/>
            <person name="Aerts A."/>
            <person name="Benoit I."/>
            <person name="Boyd A."/>
            <person name="Carlson A."/>
            <person name="Copeland A."/>
            <person name="Coutinho P.M."/>
            <person name="de Vries R.P."/>
            <person name="Ferreira P."/>
            <person name="Findley K."/>
            <person name="Foster B."/>
            <person name="Gaskell J."/>
            <person name="Glotzer D."/>
            <person name="Gorecki P."/>
            <person name="Heitman J."/>
            <person name="Hesse C."/>
            <person name="Hori C."/>
            <person name="Igarashi K."/>
            <person name="Jurgens J.A."/>
            <person name="Kallen N."/>
            <person name="Kersten P."/>
            <person name="Kohler A."/>
            <person name="Kuees U."/>
            <person name="Kumar T.K.A."/>
            <person name="Kuo A."/>
            <person name="LaButti K."/>
            <person name="Larrondo L.F."/>
            <person name="Lindquist E."/>
            <person name="Ling A."/>
            <person name="Lombard V."/>
            <person name="Lucas S."/>
            <person name="Lundell T."/>
            <person name="Martin R."/>
            <person name="McLaughlin D.J."/>
            <person name="Morgenstern I."/>
            <person name="Morin E."/>
            <person name="Murat C."/>
            <person name="Nagy L.G."/>
            <person name="Nolan M."/>
            <person name="Ohm R.A."/>
            <person name="Patyshakuliyeva A."/>
            <person name="Rokas A."/>
            <person name="Ruiz-Duenas F.J."/>
            <person name="Sabat G."/>
            <person name="Salamov A."/>
            <person name="Samejima M."/>
            <person name="Schmutz J."/>
            <person name="Slot J.C."/>
            <person name="St John F."/>
            <person name="Stenlid J."/>
            <person name="Sun H."/>
            <person name="Sun S."/>
            <person name="Syed K."/>
            <person name="Tsang A."/>
            <person name="Wiebenga A."/>
            <person name="Young D."/>
            <person name="Pisabarro A."/>
            <person name="Eastwood D.C."/>
            <person name="Martin F."/>
            <person name="Cullen D."/>
            <person name="Grigoriev I.V."/>
            <person name="Hibbett D.S."/>
        </authorList>
    </citation>
    <scope>NUCLEOTIDE SEQUENCE [LARGE SCALE GENOMIC DNA]</scope>
    <source>
        <strain evidence="4">RWD-64-598 SS2</strain>
    </source>
</reference>
<dbReference type="OrthoDB" id="2803898at2759"/>
<dbReference type="EMBL" id="JH711578">
    <property type="protein sequence ID" value="EIW81087.1"/>
    <property type="molecule type" value="Genomic_DNA"/>
</dbReference>